<evidence type="ECO:0000313" key="2">
    <source>
        <dbReference type="EMBL" id="QEE17148.1"/>
    </source>
</evidence>
<organism evidence="2 3">
    <name type="scientific">Promethearchaeum syntrophicum</name>
    <dbReference type="NCBI Taxonomy" id="2594042"/>
    <lineage>
        <taxon>Archaea</taxon>
        <taxon>Promethearchaeati</taxon>
        <taxon>Promethearchaeota</taxon>
        <taxon>Promethearchaeia</taxon>
        <taxon>Promethearchaeales</taxon>
        <taxon>Promethearchaeaceae</taxon>
        <taxon>Promethearchaeum</taxon>
    </lineage>
</organism>
<feature type="transmembrane region" description="Helical" evidence="1">
    <location>
        <begin position="50"/>
        <end position="72"/>
    </location>
</feature>
<protein>
    <submittedName>
        <fullName evidence="2">Uncharacterized protein</fullName>
    </submittedName>
</protein>
<dbReference type="Proteomes" id="UP000321408">
    <property type="component" value="Chromosome"/>
</dbReference>
<accession>A0A5B9DD38</accession>
<feature type="transmembrane region" description="Helical" evidence="1">
    <location>
        <begin position="247"/>
        <end position="268"/>
    </location>
</feature>
<feature type="transmembrane region" description="Helical" evidence="1">
    <location>
        <begin position="193"/>
        <end position="211"/>
    </location>
</feature>
<gene>
    <name evidence="2" type="ORF">DSAG12_02980</name>
</gene>
<evidence type="ECO:0000313" key="3">
    <source>
        <dbReference type="Proteomes" id="UP000321408"/>
    </source>
</evidence>
<keyword evidence="3" id="KW-1185">Reference proteome</keyword>
<keyword evidence="1" id="KW-0812">Transmembrane</keyword>
<feature type="transmembrane region" description="Helical" evidence="1">
    <location>
        <begin position="121"/>
        <end position="138"/>
    </location>
</feature>
<dbReference type="KEGG" id="psyt:DSAG12_02980"/>
<proteinExistence type="predicted"/>
<reference evidence="2 3" key="2">
    <citation type="journal article" date="2024" name="Int. J. Syst. Evol. Microbiol.">
        <title>Promethearchaeum syntrophicum gen. nov., sp. nov., an anaerobic, obligately syntrophic archaeon, the first isolate of the lineage 'Asgard' archaea, and proposal of the new archaeal phylum Promethearchaeota phyl. nov. and kingdom Promethearchaeati regn. nov.</title>
        <authorList>
            <person name="Imachi H."/>
            <person name="Nobu M.K."/>
            <person name="Kato S."/>
            <person name="Takaki Y."/>
            <person name="Miyazaki M."/>
            <person name="Miyata M."/>
            <person name="Ogawara M."/>
            <person name="Saito Y."/>
            <person name="Sakai S."/>
            <person name="Tahara Y.O."/>
            <person name="Takano Y."/>
            <person name="Tasumi E."/>
            <person name="Uematsu K."/>
            <person name="Yoshimura T."/>
            <person name="Itoh T."/>
            <person name="Ohkuma M."/>
            <person name="Takai K."/>
        </authorList>
    </citation>
    <scope>NUCLEOTIDE SEQUENCE [LARGE SCALE GENOMIC DNA]</scope>
    <source>
        <strain evidence="2 3">MK-D1</strain>
    </source>
</reference>
<sequence>MDVIEKNNKLGGLLAIIGAILGIALNYLFFTSYYKPLIAAQAEICGPGCVMVITYLLPAFTDIGIIAGVLYFIGAIGFFNKKKWAYNVAVIANVLALWTSFWPSIPILDAMGKMENGPGFFPVYIFIFLPNIILYFLINGATGKRNIGRLIVGLLTGMAFIMAFINGTASLNIMYVKGLASLDNTLYVMANRLFWLAAFGYGLITVGIMCFPKEWVRMLGIGCAIICMLFGFPMGIITTLAKGEISMYLGAPVMSLVLVLIFLIPGIWKKIIKPDEK</sequence>
<dbReference type="EMBL" id="CP042905">
    <property type="protein sequence ID" value="QEE17148.1"/>
    <property type="molecule type" value="Genomic_DNA"/>
</dbReference>
<feature type="transmembrane region" description="Helical" evidence="1">
    <location>
        <begin position="84"/>
        <end position="101"/>
    </location>
</feature>
<evidence type="ECO:0000256" key="1">
    <source>
        <dbReference type="SAM" id="Phobius"/>
    </source>
</evidence>
<name>A0A5B9DD38_9ARCH</name>
<feature type="transmembrane region" description="Helical" evidence="1">
    <location>
        <begin position="150"/>
        <end position="173"/>
    </location>
</feature>
<dbReference type="GeneID" id="41330956"/>
<reference evidence="2 3" key="1">
    <citation type="journal article" date="2020" name="Nature">
        <title>Isolation of an archaeon at the prokaryote-eukaryote interface.</title>
        <authorList>
            <person name="Imachi H."/>
            <person name="Nobu M.K."/>
            <person name="Nakahara N."/>
            <person name="Morono Y."/>
            <person name="Ogawara M."/>
            <person name="Takaki Y."/>
            <person name="Takano Y."/>
            <person name="Uematsu K."/>
            <person name="Ikuta T."/>
            <person name="Ito M."/>
            <person name="Matsui Y."/>
            <person name="Miyazaki M."/>
            <person name="Murata K."/>
            <person name="Saito Y."/>
            <person name="Sakai S."/>
            <person name="Song C."/>
            <person name="Tasumi E."/>
            <person name="Yamanaka Y."/>
            <person name="Yamaguchi T."/>
            <person name="Kamagata Y."/>
            <person name="Tamaki H."/>
            <person name="Takai K."/>
        </authorList>
    </citation>
    <scope>NUCLEOTIDE SEQUENCE [LARGE SCALE GENOMIC DNA]</scope>
    <source>
        <strain evidence="2 3">MK-D1</strain>
    </source>
</reference>
<feature type="transmembrane region" description="Helical" evidence="1">
    <location>
        <begin position="12"/>
        <end position="30"/>
    </location>
</feature>
<dbReference type="AlphaFoldDB" id="A0A5B9DD38"/>
<keyword evidence="1" id="KW-1133">Transmembrane helix</keyword>
<dbReference type="RefSeq" id="WP_147664060.1">
    <property type="nucleotide sequence ID" value="NZ_CP042905.2"/>
</dbReference>
<keyword evidence="1" id="KW-0472">Membrane</keyword>
<feature type="transmembrane region" description="Helical" evidence="1">
    <location>
        <begin position="218"/>
        <end position="241"/>
    </location>
</feature>